<sequence>MSTKVCCTGSLQSHVTQRGRAGSVAAATLASSCSGKTFQQLALEKHLQRPALIKRRLQTLKQIISFTCNSIFLPRVEDIDIKRGHFTPKHGAEHSEPARR</sequence>
<name>A0AAV6PWU0_SOLSE</name>
<organism evidence="1 2">
    <name type="scientific">Solea senegalensis</name>
    <name type="common">Senegalese sole</name>
    <dbReference type="NCBI Taxonomy" id="28829"/>
    <lineage>
        <taxon>Eukaryota</taxon>
        <taxon>Metazoa</taxon>
        <taxon>Chordata</taxon>
        <taxon>Craniata</taxon>
        <taxon>Vertebrata</taxon>
        <taxon>Euteleostomi</taxon>
        <taxon>Actinopterygii</taxon>
        <taxon>Neopterygii</taxon>
        <taxon>Teleostei</taxon>
        <taxon>Neoteleostei</taxon>
        <taxon>Acanthomorphata</taxon>
        <taxon>Carangaria</taxon>
        <taxon>Pleuronectiformes</taxon>
        <taxon>Pleuronectoidei</taxon>
        <taxon>Soleidae</taxon>
        <taxon>Solea</taxon>
    </lineage>
</organism>
<comment type="caution">
    <text evidence="1">The sequence shown here is derived from an EMBL/GenBank/DDBJ whole genome shotgun (WGS) entry which is preliminary data.</text>
</comment>
<proteinExistence type="predicted"/>
<accession>A0AAV6PWU0</accession>
<evidence type="ECO:0000313" key="1">
    <source>
        <dbReference type="EMBL" id="KAG7479479.1"/>
    </source>
</evidence>
<keyword evidence="2" id="KW-1185">Reference proteome</keyword>
<dbReference type="PROSITE" id="PS51257">
    <property type="entry name" value="PROKAR_LIPOPROTEIN"/>
    <property type="match status" value="1"/>
</dbReference>
<dbReference type="Proteomes" id="UP000693946">
    <property type="component" value="Linkage Group LG8"/>
</dbReference>
<dbReference type="EMBL" id="JAGKHQ010000020">
    <property type="protein sequence ID" value="KAG7479479.1"/>
    <property type="molecule type" value="Genomic_DNA"/>
</dbReference>
<reference evidence="1 2" key="1">
    <citation type="journal article" date="2021" name="Sci. Rep.">
        <title>Chromosome anchoring in Senegalese sole (Solea senegalensis) reveals sex-associated markers and genome rearrangements in flatfish.</title>
        <authorList>
            <person name="Guerrero-Cozar I."/>
            <person name="Gomez-Garrido J."/>
            <person name="Berbel C."/>
            <person name="Martinez-Blanch J.F."/>
            <person name="Alioto T."/>
            <person name="Claros M.G."/>
            <person name="Gagnaire P.A."/>
            <person name="Manchado M."/>
        </authorList>
    </citation>
    <scope>NUCLEOTIDE SEQUENCE [LARGE SCALE GENOMIC DNA]</scope>
    <source>
        <strain evidence="1">Sse05_10M</strain>
    </source>
</reference>
<gene>
    <name evidence="1" type="ORF">JOB18_026313</name>
</gene>
<dbReference type="AlphaFoldDB" id="A0AAV6PWU0"/>
<protein>
    <submittedName>
        <fullName evidence="1">Uncharacterized protein</fullName>
    </submittedName>
</protein>
<evidence type="ECO:0000313" key="2">
    <source>
        <dbReference type="Proteomes" id="UP000693946"/>
    </source>
</evidence>